<dbReference type="OrthoDB" id="3744687at2759"/>
<evidence type="ECO:0000313" key="2">
    <source>
        <dbReference type="EMBL" id="KAF2716979.1"/>
    </source>
</evidence>
<name>A0A9P4PZK3_9PEZI</name>
<keyword evidence="3" id="KW-1185">Reference proteome</keyword>
<sequence>MASHNAVKPSDAPKSDTDLWMLYANKLRQTFLTGQDITAENRVFIPPLNAQAIMAGDTVSQEKTLSGVAVVGDSLINIDNPLYAVSGDTYTKKVLNYLYNVQLDNKADPGLKQVAEKKHKEVSKARKEFNETYTAAKEQFGEVEDPNGTFDVWASANYPELSNAQTALQGAVNAYTQIMTQINGPGWQMLAKDIAKLEGAIETTKATAYNMEVDPSLIGSATNGGEDGDSDDAPKKPKQYAPKYSIDKGFPTAVQGWIDASAQATPPSVGFSFSASEAKSFHWKDVGFSTMKVGGNASFWPFFSIDYKMKSKKQHENVHVASSNSHFAFEVSAVGMQAFRIDPDSSWNPGNVKKTYPRLFPNSAKDLLEPMVQVRYVIVGYNVTIKLTLDKATYDKITKTMETARSHDGGATATLFGFRLNIGAKAEYADGQSTSYDKLKMDAQNHTIEFPGSNNTLPILMGAVGTIISPATKH</sequence>
<dbReference type="Proteomes" id="UP000799441">
    <property type="component" value="Unassembled WGS sequence"/>
</dbReference>
<dbReference type="EMBL" id="MU003855">
    <property type="protein sequence ID" value="KAF2716979.1"/>
    <property type="molecule type" value="Genomic_DNA"/>
</dbReference>
<accession>A0A9P4PZK3</accession>
<organism evidence="2 3">
    <name type="scientific">Polychaeton citri CBS 116435</name>
    <dbReference type="NCBI Taxonomy" id="1314669"/>
    <lineage>
        <taxon>Eukaryota</taxon>
        <taxon>Fungi</taxon>
        <taxon>Dikarya</taxon>
        <taxon>Ascomycota</taxon>
        <taxon>Pezizomycotina</taxon>
        <taxon>Dothideomycetes</taxon>
        <taxon>Dothideomycetidae</taxon>
        <taxon>Capnodiales</taxon>
        <taxon>Capnodiaceae</taxon>
        <taxon>Polychaeton</taxon>
    </lineage>
</organism>
<reference evidence="2" key="1">
    <citation type="journal article" date="2020" name="Stud. Mycol.">
        <title>101 Dothideomycetes genomes: a test case for predicting lifestyles and emergence of pathogens.</title>
        <authorList>
            <person name="Haridas S."/>
            <person name="Albert R."/>
            <person name="Binder M."/>
            <person name="Bloem J."/>
            <person name="Labutti K."/>
            <person name="Salamov A."/>
            <person name="Andreopoulos B."/>
            <person name="Baker S."/>
            <person name="Barry K."/>
            <person name="Bills G."/>
            <person name="Bluhm B."/>
            <person name="Cannon C."/>
            <person name="Castanera R."/>
            <person name="Culley D."/>
            <person name="Daum C."/>
            <person name="Ezra D."/>
            <person name="Gonzalez J."/>
            <person name="Henrissat B."/>
            <person name="Kuo A."/>
            <person name="Liang C."/>
            <person name="Lipzen A."/>
            <person name="Lutzoni F."/>
            <person name="Magnuson J."/>
            <person name="Mondo S."/>
            <person name="Nolan M."/>
            <person name="Ohm R."/>
            <person name="Pangilinan J."/>
            <person name="Park H.-J."/>
            <person name="Ramirez L."/>
            <person name="Alfaro M."/>
            <person name="Sun H."/>
            <person name="Tritt A."/>
            <person name="Yoshinaga Y."/>
            <person name="Zwiers L.-H."/>
            <person name="Turgeon B."/>
            <person name="Goodwin S."/>
            <person name="Spatafora J."/>
            <person name="Crous P."/>
            <person name="Grigoriev I."/>
        </authorList>
    </citation>
    <scope>NUCLEOTIDE SEQUENCE</scope>
    <source>
        <strain evidence="2">CBS 116435</strain>
    </source>
</reference>
<dbReference type="AlphaFoldDB" id="A0A9P4PZK3"/>
<protein>
    <submittedName>
        <fullName evidence="2">Uncharacterized protein</fullName>
    </submittedName>
</protein>
<comment type="caution">
    <text evidence="2">The sequence shown here is derived from an EMBL/GenBank/DDBJ whole genome shotgun (WGS) entry which is preliminary data.</text>
</comment>
<evidence type="ECO:0000313" key="3">
    <source>
        <dbReference type="Proteomes" id="UP000799441"/>
    </source>
</evidence>
<feature type="region of interest" description="Disordered" evidence="1">
    <location>
        <begin position="218"/>
        <end position="241"/>
    </location>
</feature>
<proteinExistence type="predicted"/>
<evidence type="ECO:0000256" key="1">
    <source>
        <dbReference type="SAM" id="MobiDB-lite"/>
    </source>
</evidence>
<gene>
    <name evidence="2" type="ORF">K431DRAFT_349900</name>
</gene>